<dbReference type="Pfam" id="PF11716">
    <property type="entry name" value="MDMPI_N"/>
    <property type="match status" value="1"/>
</dbReference>
<feature type="domain" description="Mycothiol-dependent maleylpyruvate isomerase metal-binding" evidence="1">
    <location>
        <begin position="13"/>
        <end position="99"/>
    </location>
</feature>
<dbReference type="InterPro" id="IPR024344">
    <property type="entry name" value="MDMPI_metal-binding"/>
</dbReference>
<organism evidence="2 3">
    <name type="scientific">Pseudonocardia lutea</name>
    <dbReference type="NCBI Taxonomy" id="2172015"/>
    <lineage>
        <taxon>Bacteria</taxon>
        <taxon>Bacillati</taxon>
        <taxon>Actinomycetota</taxon>
        <taxon>Actinomycetes</taxon>
        <taxon>Pseudonocardiales</taxon>
        <taxon>Pseudonocardiaceae</taxon>
        <taxon>Pseudonocardia</taxon>
    </lineage>
</organism>
<evidence type="ECO:0000313" key="2">
    <source>
        <dbReference type="EMBL" id="MFC5949618.1"/>
    </source>
</evidence>
<keyword evidence="3" id="KW-1185">Reference proteome</keyword>
<dbReference type="EMBL" id="JBHSQK010000035">
    <property type="protein sequence ID" value="MFC5949618.1"/>
    <property type="molecule type" value="Genomic_DNA"/>
</dbReference>
<evidence type="ECO:0000259" key="1">
    <source>
        <dbReference type="Pfam" id="PF11716"/>
    </source>
</evidence>
<name>A0ABW1I9H0_9PSEU</name>
<dbReference type="Proteomes" id="UP001596119">
    <property type="component" value="Unassembled WGS sequence"/>
</dbReference>
<accession>A0ABW1I9H0</accession>
<protein>
    <submittedName>
        <fullName evidence="2">Maleylpyruvate isomerase family mycothiol-dependent enzyme</fullName>
    </submittedName>
</protein>
<proteinExistence type="predicted"/>
<sequence>MSRARTDLTPLARAEREDLADLLESLAPEQWEAPTLCERWRVREVAAHVVSYDDLGRGGFLRALARARFSGERANDACLAPFAELDPEDLVAAVRARTTPAGLTAGFGGRVALVDWIIHQQDLRRPLGLPRTVPAERLRPALDFARFAPPIRAFPRIRGLRLVADDLDWAAGKGPEVRGPGEALLLAMAGRRGVTGELTGPGVPTLAARIDG</sequence>
<keyword evidence="2" id="KW-0413">Isomerase</keyword>
<evidence type="ECO:0000313" key="3">
    <source>
        <dbReference type="Proteomes" id="UP001596119"/>
    </source>
</evidence>
<reference evidence="3" key="1">
    <citation type="journal article" date="2019" name="Int. J. Syst. Evol. Microbiol.">
        <title>The Global Catalogue of Microorganisms (GCM) 10K type strain sequencing project: providing services to taxonomists for standard genome sequencing and annotation.</title>
        <authorList>
            <consortium name="The Broad Institute Genomics Platform"/>
            <consortium name="The Broad Institute Genome Sequencing Center for Infectious Disease"/>
            <person name="Wu L."/>
            <person name="Ma J."/>
        </authorList>
    </citation>
    <scope>NUCLEOTIDE SEQUENCE [LARGE SCALE GENOMIC DNA]</scope>
    <source>
        <strain evidence="3">CGMCC 4.7397</strain>
    </source>
</reference>
<comment type="caution">
    <text evidence="2">The sequence shown here is derived from an EMBL/GenBank/DDBJ whole genome shotgun (WGS) entry which is preliminary data.</text>
</comment>
<dbReference type="RefSeq" id="WP_379566739.1">
    <property type="nucleotide sequence ID" value="NZ_JBHSQK010000035.1"/>
</dbReference>
<gene>
    <name evidence="2" type="ORF">ACFQH9_15190</name>
</gene>
<dbReference type="NCBIfam" id="TIGR03083">
    <property type="entry name" value="maleylpyruvate isomerase family mycothiol-dependent enzyme"/>
    <property type="match status" value="1"/>
</dbReference>
<dbReference type="Gene3D" id="1.20.120.450">
    <property type="entry name" value="dinb family like domain"/>
    <property type="match status" value="1"/>
</dbReference>
<dbReference type="GO" id="GO:0016853">
    <property type="term" value="F:isomerase activity"/>
    <property type="evidence" value="ECO:0007669"/>
    <property type="project" value="UniProtKB-KW"/>
</dbReference>
<dbReference type="SUPFAM" id="SSF109854">
    <property type="entry name" value="DinB/YfiT-like putative metalloenzymes"/>
    <property type="match status" value="1"/>
</dbReference>
<dbReference type="InterPro" id="IPR017517">
    <property type="entry name" value="Maleyloyr_isom"/>
</dbReference>
<dbReference type="InterPro" id="IPR034660">
    <property type="entry name" value="DinB/YfiT-like"/>
</dbReference>